<dbReference type="PRINTS" id="PR00704">
    <property type="entry name" value="CALPAIN"/>
</dbReference>
<dbReference type="Proteomes" id="UP000298030">
    <property type="component" value="Unassembled WGS sequence"/>
</dbReference>
<comment type="similarity">
    <text evidence="1">Belongs to the peptidase C2 family.</text>
</comment>
<evidence type="ECO:0000313" key="10">
    <source>
        <dbReference type="Proteomes" id="UP000298030"/>
    </source>
</evidence>
<dbReference type="PANTHER" id="PTHR10183:SF379">
    <property type="entry name" value="CALPAIN-5"/>
    <property type="match status" value="1"/>
</dbReference>
<keyword evidence="3 6" id="KW-0378">Hydrolase</keyword>
<dbReference type="OrthoDB" id="424753at2759"/>
<dbReference type="InterPro" id="IPR001300">
    <property type="entry name" value="Peptidase_C2_calpain_cat"/>
</dbReference>
<dbReference type="InterPro" id="IPR038765">
    <property type="entry name" value="Papain-like_cys_pep_sf"/>
</dbReference>
<keyword evidence="4 6" id="KW-0788">Thiol protease</keyword>
<feature type="compositionally biased region" description="Basic residues" evidence="7">
    <location>
        <begin position="46"/>
        <end position="64"/>
    </location>
</feature>
<evidence type="ECO:0000313" key="9">
    <source>
        <dbReference type="EMBL" id="TEB34057.1"/>
    </source>
</evidence>
<feature type="active site" evidence="5 6">
    <location>
        <position position="350"/>
    </location>
</feature>
<feature type="region of interest" description="Disordered" evidence="7">
    <location>
        <begin position="604"/>
        <end position="692"/>
    </location>
</feature>
<dbReference type="EMBL" id="QPFP01000010">
    <property type="protein sequence ID" value="TEB34057.1"/>
    <property type="molecule type" value="Genomic_DNA"/>
</dbReference>
<sequence>MGRRYRRPAANKDPKKEEERQGRRIGGKKPAPESELGVSKGERSRSRSRLGRAGKKGRKNKKEKKLPSVGLFVTKELNIAIETTKATVERIARECRAKNKRFRDSEFDLEYDTFRCLHGYSEMAEAIGKDVQRVTEIFSKPVFFPEGGAVHSASIRQGSLGDCYFLSALATVSGLPGLIEKICVARDEAVGIYGFIFYQDKGWVSVVVDDMLYTNIPQYESLDREAKGIYHEDKEKFESMARKGGQVLIYAKAGTSNETWVPLIEKAYAKLYGCYAHTEGGQTREAIEDLTGGVATNLNARDILDTDRFWKEELSRVNKDRLFACAFDDVDAPEDAPWQTPTVQGLIGGHAYAVLRAAEVNGKRFVILRNPWGQSEWNGAWSDGSKEWTPEWLKFLPELKHSFGDDGQFVMEYKDFLRYFTDIDRVILFNNTWTVASCWLTVPITPIPSAPAYGTLSFHVNIPKKTNAIFVLSTLNDRSYRSLENDVNVTFEFSVVEVGDLLPLGTGAPDRPFSRSGALEIELEAGDYVVYVKLDQSRKLDPSSDYADWNVPFRTYPDITNPSSLVVSKILTSKVKALSLVQNWDGVGEADYLVKSLEEVIKDDLDEMNGDDNDSDFETDDESGSDSEDGGEKSSSAPAADASAGPKPEDGAVATTGELPPTPGGEGGETVGEVTVPVPDGSDSDDSDEEPSAIEWVDLLEDKGEEVALGLRVYTQTKDEPALVTGRIKSADETWEW</sequence>
<dbReference type="GO" id="GO:0006508">
    <property type="term" value="P:proteolysis"/>
    <property type="evidence" value="ECO:0007669"/>
    <property type="project" value="UniProtKB-KW"/>
</dbReference>
<dbReference type="PROSITE" id="PS50203">
    <property type="entry name" value="CALPAIN_CAT"/>
    <property type="match status" value="1"/>
</dbReference>
<dbReference type="SMART" id="SM00230">
    <property type="entry name" value="CysPc"/>
    <property type="match status" value="1"/>
</dbReference>
<evidence type="ECO:0000256" key="2">
    <source>
        <dbReference type="ARBA" id="ARBA00022670"/>
    </source>
</evidence>
<dbReference type="STRING" id="71717.A0A4Y7TIN8"/>
<dbReference type="PROSITE" id="PS00139">
    <property type="entry name" value="THIOL_PROTEASE_CYS"/>
    <property type="match status" value="1"/>
</dbReference>
<feature type="active site" evidence="5 6">
    <location>
        <position position="163"/>
    </location>
</feature>
<protein>
    <submittedName>
        <fullName evidence="9">Cysteine proteinase</fullName>
    </submittedName>
</protein>
<feature type="compositionally biased region" description="Acidic residues" evidence="7">
    <location>
        <begin position="604"/>
        <end position="629"/>
    </location>
</feature>
<feature type="compositionally biased region" description="Basic and acidic residues" evidence="7">
    <location>
        <begin position="10"/>
        <end position="22"/>
    </location>
</feature>
<feature type="active site" evidence="5 6">
    <location>
        <position position="370"/>
    </location>
</feature>
<name>A0A4Y7TIN8_COPMI</name>
<dbReference type="Pfam" id="PF00648">
    <property type="entry name" value="Peptidase_C2"/>
    <property type="match status" value="1"/>
</dbReference>
<feature type="compositionally biased region" description="Low complexity" evidence="7">
    <location>
        <begin position="671"/>
        <end position="681"/>
    </location>
</feature>
<dbReference type="InterPro" id="IPR022684">
    <property type="entry name" value="Calpain_cysteine_protease"/>
</dbReference>
<dbReference type="PANTHER" id="PTHR10183">
    <property type="entry name" value="CALPAIN"/>
    <property type="match status" value="1"/>
</dbReference>
<feature type="region of interest" description="Disordered" evidence="7">
    <location>
        <begin position="1"/>
        <end position="64"/>
    </location>
</feature>
<dbReference type="GO" id="GO:0004198">
    <property type="term" value="F:calcium-dependent cysteine-type endopeptidase activity"/>
    <property type="evidence" value="ECO:0007669"/>
    <property type="project" value="InterPro"/>
</dbReference>
<evidence type="ECO:0000256" key="3">
    <source>
        <dbReference type="ARBA" id="ARBA00022801"/>
    </source>
</evidence>
<keyword evidence="10" id="KW-1185">Reference proteome</keyword>
<gene>
    <name evidence="9" type="ORF">FA13DRAFT_1789244</name>
</gene>
<accession>A0A4Y7TIN8</accession>
<dbReference type="Gene3D" id="3.90.70.10">
    <property type="entry name" value="Cysteine proteinases"/>
    <property type="match status" value="1"/>
</dbReference>
<feature type="domain" description="Calpain catalytic" evidence="8">
    <location>
        <begin position="101"/>
        <end position="429"/>
    </location>
</feature>
<comment type="caution">
    <text evidence="9">The sequence shown here is derived from an EMBL/GenBank/DDBJ whole genome shotgun (WGS) entry which is preliminary data.</text>
</comment>
<proteinExistence type="inferred from homology"/>
<dbReference type="SUPFAM" id="SSF54001">
    <property type="entry name" value="Cysteine proteinases"/>
    <property type="match status" value="1"/>
</dbReference>
<evidence type="ECO:0000256" key="7">
    <source>
        <dbReference type="SAM" id="MobiDB-lite"/>
    </source>
</evidence>
<dbReference type="CDD" id="cd00044">
    <property type="entry name" value="CysPc"/>
    <property type="match status" value="1"/>
</dbReference>
<dbReference type="InterPro" id="IPR000169">
    <property type="entry name" value="Pept_cys_AS"/>
</dbReference>
<evidence type="ECO:0000259" key="8">
    <source>
        <dbReference type="PROSITE" id="PS50203"/>
    </source>
</evidence>
<evidence type="ECO:0000256" key="1">
    <source>
        <dbReference type="ARBA" id="ARBA00007623"/>
    </source>
</evidence>
<reference evidence="9 10" key="1">
    <citation type="journal article" date="2019" name="Nat. Ecol. Evol.">
        <title>Megaphylogeny resolves global patterns of mushroom evolution.</title>
        <authorList>
            <person name="Varga T."/>
            <person name="Krizsan K."/>
            <person name="Foldi C."/>
            <person name="Dima B."/>
            <person name="Sanchez-Garcia M."/>
            <person name="Sanchez-Ramirez S."/>
            <person name="Szollosi G.J."/>
            <person name="Szarkandi J.G."/>
            <person name="Papp V."/>
            <person name="Albert L."/>
            <person name="Andreopoulos W."/>
            <person name="Angelini C."/>
            <person name="Antonin V."/>
            <person name="Barry K.W."/>
            <person name="Bougher N.L."/>
            <person name="Buchanan P."/>
            <person name="Buyck B."/>
            <person name="Bense V."/>
            <person name="Catcheside P."/>
            <person name="Chovatia M."/>
            <person name="Cooper J."/>
            <person name="Damon W."/>
            <person name="Desjardin D."/>
            <person name="Finy P."/>
            <person name="Geml J."/>
            <person name="Haridas S."/>
            <person name="Hughes K."/>
            <person name="Justo A."/>
            <person name="Karasinski D."/>
            <person name="Kautmanova I."/>
            <person name="Kiss B."/>
            <person name="Kocsube S."/>
            <person name="Kotiranta H."/>
            <person name="LaButti K.M."/>
            <person name="Lechner B.E."/>
            <person name="Liimatainen K."/>
            <person name="Lipzen A."/>
            <person name="Lukacs Z."/>
            <person name="Mihaltcheva S."/>
            <person name="Morgado L.N."/>
            <person name="Niskanen T."/>
            <person name="Noordeloos M.E."/>
            <person name="Ohm R.A."/>
            <person name="Ortiz-Santana B."/>
            <person name="Ovrebo C."/>
            <person name="Racz N."/>
            <person name="Riley R."/>
            <person name="Savchenko A."/>
            <person name="Shiryaev A."/>
            <person name="Soop K."/>
            <person name="Spirin V."/>
            <person name="Szebenyi C."/>
            <person name="Tomsovsky M."/>
            <person name="Tulloss R.E."/>
            <person name="Uehling J."/>
            <person name="Grigoriev I.V."/>
            <person name="Vagvolgyi C."/>
            <person name="Papp T."/>
            <person name="Martin F.M."/>
            <person name="Miettinen O."/>
            <person name="Hibbett D.S."/>
            <person name="Nagy L.G."/>
        </authorList>
    </citation>
    <scope>NUCLEOTIDE SEQUENCE [LARGE SCALE GENOMIC DNA]</scope>
    <source>
        <strain evidence="9 10">FP101781</strain>
    </source>
</reference>
<keyword evidence="2 6" id="KW-0645">Protease</keyword>
<evidence type="ECO:0000256" key="5">
    <source>
        <dbReference type="PIRSR" id="PIRSR622684-1"/>
    </source>
</evidence>
<evidence type="ECO:0000256" key="6">
    <source>
        <dbReference type="PROSITE-ProRule" id="PRU00239"/>
    </source>
</evidence>
<feature type="compositionally biased region" description="Low complexity" evidence="7">
    <location>
        <begin position="633"/>
        <end position="644"/>
    </location>
</feature>
<dbReference type="AlphaFoldDB" id="A0A4Y7TIN8"/>
<organism evidence="9 10">
    <name type="scientific">Coprinellus micaceus</name>
    <name type="common">Glistening ink-cap mushroom</name>
    <name type="synonym">Coprinus micaceus</name>
    <dbReference type="NCBI Taxonomy" id="71717"/>
    <lineage>
        <taxon>Eukaryota</taxon>
        <taxon>Fungi</taxon>
        <taxon>Dikarya</taxon>
        <taxon>Basidiomycota</taxon>
        <taxon>Agaricomycotina</taxon>
        <taxon>Agaricomycetes</taxon>
        <taxon>Agaricomycetidae</taxon>
        <taxon>Agaricales</taxon>
        <taxon>Agaricineae</taxon>
        <taxon>Psathyrellaceae</taxon>
        <taxon>Coprinellus</taxon>
    </lineage>
</organism>
<evidence type="ECO:0000256" key="4">
    <source>
        <dbReference type="ARBA" id="ARBA00022807"/>
    </source>
</evidence>
<feature type="compositionally biased region" description="Acidic residues" evidence="7">
    <location>
        <begin position="682"/>
        <end position="692"/>
    </location>
</feature>